<protein>
    <submittedName>
        <fullName evidence="1">Uncharacterized protein</fullName>
    </submittedName>
</protein>
<sequence length="51" mass="5883">MCMLMNARYEIAFLCTLNFMETGLYHVILRLQDPVKKGELVPVVVQSIQLL</sequence>
<reference evidence="1" key="1">
    <citation type="submission" date="2018-02" db="EMBL/GenBank/DDBJ databases">
        <title>Rhizophora mucronata_Transcriptome.</title>
        <authorList>
            <person name="Meera S.P."/>
            <person name="Sreeshan A."/>
            <person name="Augustine A."/>
        </authorList>
    </citation>
    <scope>NUCLEOTIDE SEQUENCE</scope>
    <source>
        <tissue evidence="1">Leaf</tissue>
    </source>
</reference>
<organism evidence="1">
    <name type="scientific">Rhizophora mucronata</name>
    <name type="common">Asiatic mangrove</name>
    <dbReference type="NCBI Taxonomy" id="61149"/>
    <lineage>
        <taxon>Eukaryota</taxon>
        <taxon>Viridiplantae</taxon>
        <taxon>Streptophyta</taxon>
        <taxon>Embryophyta</taxon>
        <taxon>Tracheophyta</taxon>
        <taxon>Spermatophyta</taxon>
        <taxon>Magnoliopsida</taxon>
        <taxon>eudicotyledons</taxon>
        <taxon>Gunneridae</taxon>
        <taxon>Pentapetalae</taxon>
        <taxon>rosids</taxon>
        <taxon>fabids</taxon>
        <taxon>Malpighiales</taxon>
        <taxon>Rhizophoraceae</taxon>
        <taxon>Rhizophora</taxon>
    </lineage>
</organism>
<accession>A0A2P2QSQ0</accession>
<dbReference type="AlphaFoldDB" id="A0A2P2QSQ0"/>
<name>A0A2P2QSQ0_RHIMU</name>
<dbReference type="EMBL" id="GGEC01089457">
    <property type="protein sequence ID" value="MBX69941.1"/>
    <property type="molecule type" value="Transcribed_RNA"/>
</dbReference>
<proteinExistence type="predicted"/>
<evidence type="ECO:0000313" key="1">
    <source>
        <dbReference type="EMBL" id="MBX69941.1"/>
    </source>
</evidence>